<feature type="compositionally biased region" description="Polar residues" evidence="1">
    <location>
        <begin position="292"/>
        <end position="308"/>
    </location>
</feature>
<dbReference type="AlphaFoldDB" id="A0AAN8PC69"/>
<keyword evidence="3" id="KW-1185">Reference proteome</keyword>
<gene>
    <name evidence="2" type="ORF">SNE40_016459</name>
</gene>
<proteinExistence type="predicted"/>
<comment type="caution">
    <text evidence="2">The sequence shown here is derived from an EMBL/GenBank/DDBJ whole genome shotgun (WGS) entry which is preliminary data.</text>
</comment>
<protein>
    <submittedName>
        <fullName evidence="2">Uncharacterized protein</fullName>
    </submittedName>
</protein>
<evidence type="ECO:0000256" key="1">
    <source>
        <dbReference type="SAM" id="MobiDB-lite"/>
    </source>
</evidence>
<sequence length="308" mass="35737">MDIEAQLRDIISEREPHLFEVLHENGNIRYWRGPLKEDKLWTPRNVNSASTSKSFAKPARNQIDTRSIYAIDDTLLDLQRINMKQRTTKKDPKRFLPTNVEQRKEKEYIQRHLREGQPANLTNMIMKHYFQAPKVPFLGYGMPRPDTSAESVKNCQVRGKAPGIVVVSNHKSLSRYAHHCQHHLGTSGEYCDILGPGSCSACIEETNRYIGDEIQRRLFPRIFMSQNCLVVPKLSRTMRQGHMKQVRKKRLTELSLPQNEVTEMFRRKETPLSTETYHSARPFKQFLPHTPHQLNSASSDVSSSELNW</sequence>
<dbReference type="Proteomes" id="UP001347796">
    <property type="component" value="Unassembled WGS sequence"/>
</dbReference>
<dbReference type="EMBL" id="JAZGQO010000011">
    <property type="protein sequence ID" value="KAK6172889.1"/>
    <property type="molecule type" value="Genomic_DNA"/>
</dbReference>
<evidence type="ECO:0000313" key="2">
    <source>
        <dbReference type="EMBL" id="KAK6172889.1"/>
    </source>
</evidence>
<reference evidence="2 3" key="1">
    <citation type="submission" date="2024-01" db="EMBL/GenBank/DDBJ databases">
        <title>The genome of the rayed Mediterranean limpet Patella caerulea (Linnaeus, 1758).</title>
        <authorList>
            <person name="Anh-Thu Weber A."/>
            <person name="Halstead-Nussloch G."/>
        </authorList>
    </citation>
    <scope>NUCLEOTIDE SEQUENCE [LARGE SCALE GENOMIC DNA]</scope>
    <source>
        <strain evidence="2">AATW-2023a</strain>
        <tissue evidence="2">Whole specimen</tissue>
    </source>
</reference>
<evidence type="ECO:0000313" key="3">
    <source>
        <dbReference type="Proteomes" id="UP001347796"/>
    </source>
</evidence>
<accession>A0AAN8PC69</accession>
<name>A0AAN8PC69_PATCE</name>
<feature type="region of interest" description="Disordered" evidence="1">
    <location>
        <begin position="288"/>
        <end position="308"/>
    </location>
</feature>
<organism evidence="2 3">
    <name type="scientific">Patella caerulea</name>
    <name type="common">Rayed Mediterranean limpet</name>
    <dbReference type="NCBI Taxonomy" id="87958"/>
    <lineage>
        <taxon>Eukaryota</taxon>
        <taxon>Metazoa</taxon>
        <taxon>Spiralia</taxon>
        <taxon>Lophotrochozoa</taxon>
        <taxon>Mollusca</taxon>
        <taxon>Gastropoda</taxon>
        <taxon>Patellogastropoda</taxon>
        <taxon>Patelloidea</taxon>
        <taxon>Patellidae</taxon>
        <taxon>Patella</taxon>
    </lineage>
</organism>